<keyword evidence="2" id="KW-1185">Reference proteome</keyword>
<accession>A0A803PYX1</accession>
<dbReference type="AlphaFoldDB" id="A0A803PYX1"/>
<evidence type="ECO:0000313" key="1">
    <source>
        <dbReference type="EnsemblPlants" id="cds.evm.model.06.569"/>
    </source>
</evidence>
<dbReference type="EMBL" id="UZAU01000569">
    <property type="status" value="NOT_ANNOTATED_CDS"/>
    <property type="molecule type" value="Genomic_DNA"/>
</dbReference>
<reference evidence="1" key="2">
    <citation type="submission" date="2021-03" db="UniProtKB">
        <authorList>
            <consortium name="EnsemblPlants"/>
        </authorList>
    </citation>
    <scope>IDENTIFICATION</scope>
</reference>
<dbReference type="Gramene" id="evm.model.06.569">
    <property type="protein sequence ID" value="cds.evm.model.06.569"/>
    <property type="gene ID" value="evm.TU.06.569"/>
</dbReference>
<proteinExistence type="predicted"/>
<reference evidence="1" key="1">
    <citation type="submission" date="2018-11" db="EMBL/GenBank/DDBJ databases">
        <authorList>
            <person name="Grassa J C."/>
        </authorList>
    </citation>
    <scope>NUCLEOTIDE SEQUENCE [LARGE SCALE GENOMIC DNA]</scope>
</reference>
<name>A0A803PYX1_CANSA</name>
<sequence>MAKAKESVVVRGGYSTLTKPSIQGANGRSTLGSRGYSLGLVSLAGSTELVVLAEFIEPAELARLVGLATSIEFVETLVVIGTEHQDQQLWGLEEDPIK</sequence>
<protein>
    <submittedName>
        <fullName evidence="1">Uncharacterized protein</fullName>
    </submittedName>
</protein>
<evidence type="ECO:0000313" key="2">
    <source>
        <dbReference type="Proteomes" id="UP000596661"/>
    </source>
</evidence>
<dbReference type="Proteomes" id="UP000596661">
    <property type="component" value="Chromosome 6"/>
</dbReference>
<dbReference type="EnsemblPlants" id="evm.model.06.569">
    <property type="protein sequence ID" value="cds.evm.model.06.569"/>
    <property type="gene ID" value="evm.TU.06.569"/>
</dbReference>
<organism evidence="1 2">
    <name type="scientific">Cannabis sativa</name>
    <name type="common">Hemp</name>
    <name type="synonym">Marijuana</name>
    <dbReference type="NCBI Taxonomy" id="3483"/>
    <lineage>
        <taxon>Eukaryota</taxon>
        <taxon>Viridiplantae</taxon>
        <taxon>Streptophyta</taxon>
        <taxon>Embryophyta</taxon>
        <taxon>Tracheophyta</taxon>
        <taxon>Spermatophyta</taxon>
        <taxon>Magnoliopsida</taxon>
        <taxon>eudicotyledons</taxon>
        <taxon>Gunneridae</taxon>
        <taxon>Pentapetalae</taxon>
        <taxon>rosids</taxon>
        <taxon>fabids</taxon>
        <taxon>Rosales</taxon>
        <taxon>Cannabaceae</taxon>
        <taxon>Cannabis</taxon>
    </lineage>
</organism>